<dbReference type="Proteomes" id="UP000068243">
    <property type="component" value="Unassembled WGS sequence"/>
</dbReference>
<dbReference type="OrthoDB" id="2331100at2759"/>
<feature type="compositionally biased region" description="Low complexity" evidence="1">
    <location>
        <begin position="210"/>
        <end position="229"/>
    </location>
</feature>
<feature type="region of interest" description="Disordered" evidence="1">
    <location>
        <begin position="285"/>
        <end position="351"/>
    </location>
</feature>
<dbReference type="CDD" id="cd12087">
    <property type="entry name" value="TM_EGFR-like"/>
    <property type="match status" value="1"/>
</dbReference>
<feature type="region of interest" description="Disordered" evidence="1">
    <location>
        <begin position="205"/>
        <end position="229"/>
    </location>
</feature>
<dbReference type="PANTHER" id="PTHR34883">
    <property type="entry name" value="SERINE-RICH PROTEIN, PUTATIVE-RELATED-RELATED"/>
    <property type="match status" value="1"/>
</dbReference>
<keyword evidence="2" id="KW-1133">Transmembrane helix</keyword>
<dbReference type="PANTHER" id="PTHR34883:SF8">
    <property type="entry name" value="EXTRACELLULAR SERINE-RICH PROTEIN (AFU_ORTHOLOGUE AFUA_6G00670)"/>
    <property type="match status" value="1"/>
</dbReference>
<evidence type="ECO:0000256" key="3">
    <source>
        <dbReference type="SAM" id="SignalP"/>
    </source>
</evidence>
<name>A0A124BYN1_ASPNG</name>
<accession>A0A124BYN1</accession>
<evidence type="ECO:0000256" key="1">
    <source>
        <dbReference type="SAM" id="MobiDB-lite"/>
    </source>
</evidence>
<dbReference type="VEuPathDB" id="FungiDB:An02g13640"/>
<dbReference type="AlphaFoldDB" id="A0A124BYN1"/>
<dbReference type="OMA" id="DSCIGNG"/>
<dbReference type="VEuPathDB" id="FungiDB:ASPNIDRAFT2_1185355"/>
<dbReference type="VEuPathDB" id="FungiDB:ATCC64974_51850"/>
<keyword evidence="3" id="KW-0732">Signal</keyword>
<protein>
    <submittedName>
        <fullName evidence="4">Extracellular serine-rich protein</fullName>
    </submittedName>
</protein>
<feature type="signal peptide" evidence="3">
    <location>
        <begin position="1"/>
        <end position="24"/>
    </location>
</feature>
<feature type="compositionally biased region" description="Gly residues" evidence="1">
    <location>
        <begin position="290"/>
        <end position="304"/>
    </location>
</feature>
<sequence>MLSILMAAHMIALVAMLLATTASAQSHSSTTDISSTSTTRATSTTTTAIATHTVQVGSKEDPHQYSPHNVSAAVGDVIVFEFYPRNHSVVKADYLAPCVPASGEIFYSGIFNSFNEEDGQLVGPPPTWSLVVNDTEPTFFYCTAIDSCIGNGMVGVINPVLPPPSPSPLSSKLTLQNSTMTFESQYNRAKTYPYMLVPGQSIPAEGTIAPTSTSTSTSSPSNTPSTSSPALSTGAIVGIVIGSVAFIAILGALFFLLGRNRVYRQWMSSQDGRHERTARWAALLSPGQSTGKGGGNSAAGGGGQRKSEMDGGSALVPQSEFSGATVGSGLSPPLGQGMWGWDGQQSPQHMQMQQPVGGGIYQGPHGQGQGQGQVMYEAMVRGPSELDGSGRT</sequence>
<evidence type="ECO:0000313" key="4">
    <source>
        <dbReference type="EMBL" id="GAQ46068.1"/>
    </source>
</evidence>
<dbReference type="InterPro" id="IPR008972">
    <property type="entry name" value="Cupredoxin"/>
</dbReference>
<dbReference type="SUPFAM" id="SSF49503">
    <property type="entry name" value="Cupredoxins"/>
    <property type="match status" value="1"/>
</dbReference>
<gene>
    <name evidence="4" type="ORF">ABL_08729</name>
</gene>
<dbReference type="CDD" id="cd00920">
    <property type="entry name" value="Cupredoxin"/>
    <property type="match status" value="1"/>
</dbReference>
<feature type="chain" id="PRO_5007170340" evidence="3">
    <location>
        <begin position="25"/>
        <end position="392"/>
    </location>
</feature>
<dbReference type="InterPro" id="IPR052953">
    <property type="entry name" value="Ser-rich/MCO-related"/>
</dbReference>
<dbReference type="Gene3D" id="2.60.40.420">
    <property type="entry name" value="Cupredoxins - blue copper proteins"/>
    <property type="match status" value="1"/>
</dbReference>
<reference evidence="5" key="1">
    <citation type="journal article" date="2016" name="Genome Announc.">
        <title>Draft genome sequence of Aspergillus niger strain An76.</title>
        <authorList>
            <person name="Gong W."/>
            <person name="Cheng Z."/>
            <person name="Zhang H."/>
            <person name="Liu L."/>
            <person name="Gao P."/>
            <person name="Wang L."/>
        </authorList>
    </citation>
    <scope>NUCLEOTIDE SEQUENCE [LARGE SCALE GENOMIC DNA]</scope>
    <source>
        <strain evidence="5">An76</strain>
    </source>
</reference>
<evidence type="ECO:0000256" key="2">
    <source>
        <dbReference type="SAM" id="Phobius"/>
    </source>
</evidence>
<evidence type="ECO:0000313" key="5">
    <source>
        <dbReference type="Proteomes" id="UP000068243"/>
    </source>
</evidence>
<dbReference type="VEuPathDB" id="FungiDB:M747DRAFT_339026"/>
<keyword evidence="2" id="KW-0812">Transmembrane</keyword>
<dbReference type="EMBL" id="BCMY01000019">
    <property type="protein sequence ID" value="GAQ46068.1"/>
    <property type="molecule type" value="Genomic_DNA"/>
</dbReference>
<keyword evidence="2" id="KW-0472">Membrane</keyword>
<comment type="caution">
    <text evidence="4">The sequence shown here is derived from an EMBL/GenBank/DDBJ whole genome shotgun (WGS) entry which is preliminary data.</text>
</comment>
<feature type="transmembrane region" description="Helical" evidence="2">
    <location>
        <begin position="235"/>
        <end position="257"/>
    </location>
</feature>
<organism evidence="4 5">
    <name type="scientific">Aspergillus niger</name>
    <dbReference type="NCBI Taxonomy" id="5061"/>
    <lineage>
        <taxon>Eukaryota</taxon>
        <taxon>Fungi</taxon>
        <taxon>Dikarya</taxon>
        <taxon>Ascomycota</taxon>
        <taxon>Pezizomycotina</taxon>
        <taxon>Eurotiomycetes</taxon>
        <taxon>Eurotiomycetidae</taxon>
        <taxon>Eurotiales</taxon>
        <taxon>Aspergillaceae</taxon>
        <taxon>Aspergillus</taxon>
        <taxon>Aspergillus subgen. Circumdati</taxon>
    </lineage>
</organism>
<proteinExistence type="predicted"/>